<sequence length="779" mass="88012">MASQTDESKDDCLPQIECDHCSHHFKANDRFYICSQCYNFDLCQACVLSIDNLPEEHDLRCGLVDARDLRRTFVSGPSPSAFKTLIDKAKSDPDLKLPASAQNFLSHGATHGLEGPLAERLSALESFQEPAPKDPATSRSVSNDYSMYQELNREEKDIRLILLLKGPARAPVTVLHDGQTPDYNQQRFACTANLEIALRAVRREDIDLWLWVDALCINQGDLEERAYQVSIMSEIFEKASGVVIWLGFTQEEMIAASYIRALAHASKNVPEDANIDRSSRVAGDIPLIRKMLFDGTFSANGRTLERSHVLQKISEFFDKPWFRRVWVLQEVWCAGKDVVAMCGPRMFVPWSEILFADMYLTVAFSLLKTRIGGLKSPWRNFEKRAESQDASTQRLPILELFEAVCQNFEASDPRDKLFGLLIMGKETHDIRNLPDLIRPNYGKSTAEVFIDFTRWCIQQDQSLAVLGYSTFMRQPSTPGTEADTLPSWSLSDNPAFAGVGTKLSTTSEFRTCADTRVDMELMNNNPDPRLLPLRGYRLDTVLHANELFFHIRFDQENDLYLMNNTNTWYTGAGGGLHWLWKSARGRNGKEARYCEPVEGPDLCTCQEILNHILLVMTGGGMQEHGDCDHVNGIHRTRWLAPTDLYPMFAAHYVKHGGETGDVKMENFCEHVREILLPLVETGNADKLSELLLKASRRSLFTTKNGRVGLCPPGTRVDDVVVALFGGKAPFVLRPQGADDGADRQTWEFVGECFLLDVMRGEAVDRLFDRKQPSEVFRLR</sequence>
<dbReference type="PANTHER" id="PTHR24148">
    <property type="entry name" value="ANKYRIN REPEAT DOMAIN-CONTAINING PROTEIN 39 HOMOLOG-RELATED"/>
    <property type="match status" value="1"/>
</dbReference>
<evidence type="ECO:0000313" key="5">
    <source>
        <dbReference type="EMBL" id="KAK5535021.1"/>
    </source>
</evidence>
<dbReference type="PANTHER" id="PTHR24148:SF64">
    <property type="entry name" value="HETEROKARYON INCOMPATIBILITY DOMAIN-CONTAINING PROTEIN"/>
    <property type="match status" value="1"/>
</dbReference>
<organism evidence="5 6">
    <name type="scientific">Vermiconidia calcicola</name>
    <dbReference type="NCBI Taxonomy" id="1690605"/>
    <lineage>
        <taxon>Eukaryota</taxon>
        <taxon>Fungi</taxon>
        <taxon>Dikarya</taxon>
        <taxon>Ascomycota</taxon>
        <taxon>Pezizomycotina</taxon>
        <taxon>Dothideomycetes</taxon>
        <taxon>Dothideomycetidae</taxon>
        <taxon>Mycosphaerellales</taxon>
        <taxon>Extremaceae</taxon>
        <taxon>Vermiconidia</taxon>
    </lineage>
</organism>
<dbReference type="Pfam" id="PF26639">
    <property type="entry name" value="Het-6_barrel"/>
    <property type="match status" value="1"/>
</dbReference>
<keyword evidence="3" id="KW-0862">Zinc</keyword>
<dbReference type="InterPro" id="IPR043145">
    <property type="entry name" value="Znf_ZZ_sf"/>
</dbReference>
<keyword evidence="6" id="KW-1185">Reference proteome</keyword>
<accession>A0AAV9Q392</accession>
<dbReference type="SUPFAM" id="SSF57850">
    <property type="entry name" value="RING/U-box"/>
    <property type="match status" value="1"/>
</dbReference>
<dbReference type="Proteomes" id="UP001345827">
    <property type="component" value="Unassembled WGS sequence"/>
</dbReference>
<dbReference type="EMBL" id="JAXLQG010000010">
    <property type="protein sequence ID" value="KAK5535021.1"/>
    <property type="molecule type" value="Genomic_DNA"/>
</dbReference>
<dbReference type="InterPro" id="IPR052895">
    <property type="entry name" value="HetReg/Transcr_Mod"/>
</dbReference>
<dbReference type="AlphaFoldDB" id="A0AAV9Q392"/>
<evidence type="ECO:0000256" key="2">
    <source>
        <dbReference type="ARBA" id="ARBA00022771"/>
    </source>
</evidence>
<evidence type="ECO:0000256" key="3">
    <source>
        <dbReference type="ARBA" id="ARBA00022833"/>
    </source>
</evidence>
<keyword evidence="2" id="KW-0863">Zinc-finger</keyword>
<keyword evidence="1" id="KW-0479">Metal-binding</keyword>
<name>A0AAV9Q392_9PEZI</name>
<feature type="domain" description="Heterokaryon incompatibility" evidence="4">
    <location>
        <begin position="180"/>
        <end position="330"/>
    </location>
</feature>
<proteinExistence type="predicted"/>
<dbReference type="GO" id="GO:0008270">
    <property type="term" value="F:zinc ion binding"/>
    <property type="evidence" value="ECO:0007669"/>
    <property type="project" value="UniProtKB-KW"/>
</dbReference>
<evidence type="ECO:0000256" key="1">
    <source>
        <dbReference type="ARBA" id="ARBA00022723"/>
    </source>
</evidence>
<comment type="caution">
    <text evidence="5">The sequence shown here is derived from an EMBL/GenBank/DDBJ whole genome shotgun (WGS) entry which is preliminary data.</text>
</comment>
<reference evidence="5 6" key="1">
    <citation type="submission" date="2023-06" db="EMBL/GenBank/DDBJ databases">
        <title>Black Yeasts Isolated from many extreme environments.</title>
        <authorList>
            <person name="Coleine C."/>
            <person name="Stajich J.E."/>
            <person name="Selbmann L."/>
        </authorList>
    </citation>
    <scope>NUCLEOTIDE SEQUENCE [LARGE SCALE GENOMIC DNA]</scope>
    <source>
        <strain evidence="5 6">CCFEE 5887</strain>
    </source>
</reference>
<protein>
    <recommendedName>
        <fullName evidence="4">Heterokaryon incompatibility domain-containing protein</fullName>
    </recommendedName>
</protein>
<evidence type="ECO:0000313" key="6">
    <source>
        <dbReference type="Proteomes" id="UP001345827"/>
    </source>
</evidence>
<dbReference type="Pfam" id="PF06985">
    <property type="entry name" value="HET"/>
    <property type="match status" value="1"/>
</dbReference>
<gene>
    <name evidence="5" type="ORF">LTR25_006028</name>
</gene>
<dbReference type="InterPro" id="IPR010730">
    <property type="entry name" value="HET"/>
</dbReference>
<dbReference type="Gene3D" id="3.30.60.90">
    <property type="match status" value="1"/>
</dbReference>
<evidence type="ECO:0000259" key="4">
    <source>
        <dbReference type="Pfam" id="PF06985"/>
    </source>
</evidence>